<evidence type="ECO:0000313" key="3">
    <source>
        <dbReference type="Proteomes" id="UP000276133"/>
    </source>
</evidence>
<dbReference type="AlphaFoldDB" id="A0A3M7Q2P8"/>
<organism evidence="2 3">
    <name type="scientific">Brachionus plicatilis</name>
    <name type="common">Marine rotifer</name>
    <name type="synonym">Brachionus muelleri</name>
    <dbReference type="NCBI Taxonomy" id="10195"/>
    <lineage>
        <taxon>Eukaryota</taxon>
        <taxon>Metazoa</taxon>
        <taxon>Spiralia</taxon>
        <taxon>Gnathifera</taxon>
        <taxon>Rotifera</taxon>
        <taxon>Eurotatoria</taxon>
        <taxon>Monogononta</taxon>
        <taxon>Pseudotrocha</taxon>
        <taxon>Ploima</taxon>
        <taxon>Brachionidae</taxon>
        <taxon>Brachionus</taxon>
    </lineage>
</organism>
<accession>A0A3M7Q2P8</accession>
<evidence type="ECO:0000256" key="1">
    <source>
        <dbReference type="SAM" id="Phobius"/>
    </source>
</evidence>
<keyword evidence="3" id="KW-1185">Reference proteome</keyword>
<dbReference type="Proteomes" id="UP000276133">
    <property type="component" value="Unassembled WGS sequence"/>
</dbReference>
<comment type="caution">
    <text evidence="2">The sequence shown here is derived from an EMBL/GenBank/DDBJ whole genome shotgun (WGS) entry which is preliminary data.</text>
</comment>
<reference evidence="2 3" key="1">
    <citation type="journal article" date="2018" name="Sci. Rep.">
        <title>Genomic signatures of local adaptation to the degree of environmental predictability in rotifers.</title>
        <authorList>
            <person name="Franch-Gras L."/>
            <person name="Hahn C."/>
            <person name="Garcia-Roger E.M."/>
            <person name="Carmona M.J."/>
            <person name="Serra M."/>
            <person name="Gomez A."/>
        </authorList>
    </citation>
    <scope>NUCLEOTIDE SEQUENCE [LARGE SCALE GENOMIC DNA]</scope>
    <source>
        <strain evidence="2">HYR1</strain>
    </source>
</reference>
<keyword evidence="1" id="KW-0472">Membrane</keyword>
<keyword evidence="1" id="KW-0812">Transmembrane</keyword>
<proteinExistence type="predicted"/>
<gene>
    <name evidence="2" type="ORF">BpHYR1_019566</name>
</gene>
<evidence type="ECO:0000313" key="2">
    <source>
        <dbReference type="EMBL" id="RNA05726.1"/>
    </source>
</evidence>
<name>A0A3M7Q2P8_BRAPC</name>
<dbReference type="EMBL" id="REGN01007624">
    <property type="protein sequence ID" value="RNA05726.1"/>
    <property type="molecule type" value="Genomic_DNA"/>
</dbReference>
<sequence>MKFIPKGSTFKEVWYNAANSLKAKNAREYNLFYKNQTFKSFAKIDELTFSLYVFFSLFIAEFDLNILSIN</sequence>
<protein>
    <submittedName>
        <fullName evidence="2">Uncharacterized protein</fullName>
    </submittedName>
</protein>
<keyword evidence="1" id="KW-1133">Transmembrane helix</keyword>
<feature type="transmembrane region" description="Helical" evidence="1">
    <location>
        <begin position="49"/>
        <end position="69"/>
    </location>
</feature>